<gene>
    <name evidence="8" type="primary">rsmF</name>
    <name evidence="8" type="ORF">GCM10010885_10320</name>
</gene>
<evidence type="ECO:0000256" key="4">
    <source>
        <dbReference type="ARBA" id="ARBA00022691"/>
    </source>
</evidence>
<dbReference type="CDD" id="cd21147">
    <property type="entry name" value="RsmF_methylt_CTD1"/>
    <property type="match status" value="1"/>
</dbReference>
<feature type="binding site" evidence="6">
    <location>
        <position position="180"/>
    </location>
    <ligand>
        <name>S-adenosyl-L-methionine</name>
        <dbReference type="ChEBI" id="CHEBI:59789"/>
    </ligand>
</feature>
<reference evidence="8" key="1">
    <citation type="journal article" date="2014" name="Int. J. Syst. Evol. Microbiol.">
        <title>Complete genome sequence of Corynebacterium casei LMG S-19264T (=DSM 44701T), isolated from a smear-ripened cheese.</title>
        <authorList>
            <consortium name="US DOE Joint Genome Institute (JGI-PGF)"/>
            <person name="Walter F."/>
            <person name="Albersmeier A."/>
            <person name="Kalinowski J."/>
            <person name="Ruckert C."/>
        </authorList>
    </citation>
    <scope>NUCLEOTIDE SEQUENCE</scope>
    <source>
        <strain evidence="8">JCM 18487</strain>
    </source>
</reference>
<dbReference type="InterPro" id="IPR031341">
    <property type="entry name" value="Methyltr_RsmF_N"/>
</dbReference>
<protein>
    <submittedName>
        <fullName evidence="8">Ribosomal RNA small subunit methyltransferase F</fullName>
    </submittedName>
</protein>
<feature type="binding site" evidence="6">
    <location>
        <position position="135"/>
    </location>
    <ligand>
        <name>S-adenosyl-L-methionine</name>
        <dbReference type="ChEBI" id="CHEBI:59789"/>
    </ligand>
</feature>
<feature type="active site" description="Nucleophile" evidence="6">
    <location>
        <position position="233"/>
    </location>
</feature>
<dbReference type="Pfam" id="PF01189">
    <property type="entry name" value="Methyltr_RsmB-F"/>
    <property type="match status" value="1"/>
</dbReference>
<keyword evidence="1" id="KW-0963">Cytoplasm</keyword>
<dbReference type="PRINTS" id="PR02008">
    <property type="entry name" value="RCMTFAMILY"/>
</dbReference>
<dbReference type="AlphaFoldDB" id="A0A917K6N3"/>
<keyword evidence="4 6" id="KW-0949">S-adenosyl-L-methionine</keyword>
<evidence type="ECO:0000256" key="2">
    <source>
        <dbReference type="ARBA" id="ARBA00022603"/>
    </source>
</evidence>
<dbReference type="CDD" id="cd02440">
    <property type="entry name" value="AdoMet_MTases"/>
    <property type="match status" value="1"/>
</dbReference>
<keyword evidence="9" id="KW-1185">Reference proteome</keyword>
<dbReference type="Gene3D" id="3.40.50.150">
    <property type="entry name" value="Vaccinia Virus protein VP39"/>
    <property type="match status" value="1"/>
</dbReference>
<dbReference type="RefSeq" id="WP_229776431.1">
    <property type="nucleotide sequence ID" value="NZ_BMOY01000012.1"/>
</dbReference>
<dbReference type="Gene3D" id="3.30.70.1170">
    <property type="entry name" value="Sun protein, domain 3"/>
    <property type="match status" value="1"/>
</dbReference>
<dbReference type="Pfam" id="PF17125">
    <property type="entry name" value="Methyltr_RsmF_N"/>
    <property type="match status" value="1"/>
</dbReference>
<evidence type="ECO:0000256" key="6">
    <source>
        <dbReference type="PROSITE-ProRule" id="PRU01023"/>
    </source>
</evidence>
<reference evidence="8" key="2">
    <citation type="submission" date="2020-09" db="EMBL/GenBank/DDBJ databases">
        <authorList>
            <person name="Sun Q."/>
            <person name="Ohkuma M."/>
        </authorList>
    </citation>
    <scope>NUCLEOTIDE SEQUENCE</scope>
    <source>
        <strain evidence="8">JCM 18487</strain>
    </source>
</reference>
<name>A0A917K6N3_9BACL</name>
<evidence type="ECO:0000256" key="1">
    <source>
        <dbReference type="ARBA" id="ARBA00022490"/>
    </source>
</evidence>
<evidence type="ECO:0000256" key="3">
    <source>
        <dbReference type="ARBA" id="ARBA00022679"/>
    </source>
</evidence>
<evidence type="ECO:0000259" key="7">
    <source>
        <dbReference type="PROSITE" id="PS51686"/>
    </source>
</evidence>
<dbReference type="Gene3D" id="2.30.130.60">
    <property type="match status" value="1"/>
</dbReference>
<dbReference type="SUPFAM" id="SSF53335">
    <property type="entry name" value="S-adenosyl-L-methionine-dependent methyltransferases"/>
    <property type="match status" value="1"/>
</dbReference>
<proteinExistence type="inferred from homology"/>
<dbReference type="PANTHER" id="PTHR22807:SF30">
    <property type="entry name" value="28S RRNA (CYTOSINE(4447)-C(5))-METHYLTRANSFERASE-RELATED"/>
    <property type="match status" value="1"/>
</dbReference>
<feature type="domain" description="SAM-dependent MTase RsmB/NOP-type" evidence="7">
    <location>
        <begin position="23"/>
        <end position="293"/>
    </location>
</feature>
<organism evidence="8 9">
    <name type="scientific">Alicyclobacillus cellulosilyticus</name>
    <dbReference type="NCBI Taxonomy" id="1003997"/>
    <lineage>
        <taxon>Bacteria</taxon>
        <taxon>Bacillati</taxon>
        <taxon>Bacillota</taxon>
        <taxon>Bacilli</taxon>
        <taxon>Bacillales</taxon>
        <taxon>Alicyclobacillaceae</taxon>
        <taxon>Alicyclobacillus</taxon>
    </lineage>
</organism>
<dbReference type="GO" id="GO:0003723">
    <property type="term" value="F:RNA binding"/>
    <property type="evidence" value="ECO:0007669"/>
    <property type="project" value="UniProtKB-UniRule"/>
</dbReference>
<evidence type="ECO:0000256" key="5">
    <source>
        <dbReference type="ARBA" id="ARBA00022884"/>
    </source>
</evidence>
<dbReference type="PROSITE" id="PS51686">
    <property type="entry name" value="SAM_MT_RSMB_NOP"/>
    <property type="match status" value="1"/>
</dbReference>
<keyword evidence="2 6" id="KW-0489">Methyltransferase</keyword>
<dbReference type="Pfam" id="PF13636">
    <property type="entry name" value="Methyltranf_PUA"/>
    <property type="match status" value="1"/>
</dbReference>
<dbReference type="Pfam" id="PF17126">
    <property type="entry name" value="RsmF_methylt_CI"/>
    <property type="match status" value="1"/>
</dbReference>
<dbReference type="InterPro" id="IPR031340">
    <property type="entry name" value="RsmF_methylt_CI"/>
</dbReference>
<feature type="binding site" evidence="6">
    <location>
        <position position="164"/>
    </location>
    <ligand>
        <name>S-adenosyl-L-methionine</name>
        <dbReference type="ChEBI" id="CHEBI:59789"/>
    </ligand>
</feature>
<dbReference type="InterPro" id="IPR049560">
    <property type="entry name" value="MeTrfase_RsmB-F_NOP2_cat"/>
</dbReference>
<comment type="similarity">
    <text evidence="6">Belongs to the class I-like SAM-binding methyltransferase superfamily. RsmB/NOP family.</text>
</comment>
<keyword evidence="3 6" id="KW-0808">Transferase</keyword>
<dbReference type="GO" id="GO:0008173">
    <property type="term" value="F:RNA methyltransferase activity"/>
    <property type="evidence" value="ECO:0007669"/>
    <property type="project" value="InterPro"/>
</dbReference>
<evidence type="ECO:0000313" key="8">
    <source>
        <dbReference type="EMBL" id="GGJ02974.1"/>
    </source>
</evidence>
<dbReference type="InterPro" id="IPR027391">
    <property type="entry name" value="Nol1_Nop2_Fmu_2"/>
</dbReference>
<dbReference type="PANTHER" id="PTHR22807">
    <property type="entry name" value="NOP2 YEAST -RELATED NOL1/NOP2/FMU SUN DOMAIN-CONTAINING"/>
    <property type="match status" value="1"/>
</dbReference>
<dbReference type="InterPro" id="IPR023267">
    <property type="entry name" value="RCMT"/>
</dbReference>
<comment type="caution">
    <text evidence="8">The sequence shown here is derived from an EMBL/GenBank/DDBJ whole genome shotgun (WGS) entry which is preliminary data.</text>
</comment>
<dbReference type="InterPro" id="IPR029063">
    <property type="entry name" value="SAM-dependent_MTases_sf"/>
</dbReference>
<evidence type="ECO:0000313" key="9">
    <source>
        <dbReference type="Proteomes" id="UP000637695"/>
    </source>
</evidence>
<accession>A0A917K6N3</accession>
<feature type="binding site" evidence="6">
    <location>
        <begin position="111"/>
        <end position="117"/>
    </location>
    <ligand>
        <name>S-adenosyl-L-methionine</name>
        <dbReference type="ChEBI" id="CHEBI:59789"/>
    </ligand>
</feature>
<dbReference type="EMBL" id="BMOY01000012">
    <property type="protein sequence ID" value="GGJ02974.1"/>
    <property type="molecule type" value="Genomic_DNA"/>
</dbReference>
<dbReference type="Proteomes" id="UP000637695">
    <property type="component" value="Unassembled WGS sequence"/>
</dbReference>
<dbReference type="InterPro" id="IPR001678">
    <property type="entry name" value="MeTrfase_RsmB-F_NOP2_dom"/>
</dbReference>
<keyword evidence="5 6" id="KW-0694">RNA-binding</keyword>
<sequence>MAWLPEAFLARMERQLGPDFPAFLASYHAPRATGLYVLPQRMAAEELAARLPGIGPPVPWARHGLYYDEQVVRPAKHPYYFAGAYYIQEPSAMLPAEWLPVRHGERVLDLCAAPGGKSVQLGSRLAGTGLLVVNDPHPERARALLKNVERYGLIQAVVLCETPDRIARAFPEFFDHVLVDAPCSGEGMFRKLPEMARSWRPEWVSAYARQQAEILAGAALCLRRGGHLVYSTCTFAEEENELQVAQFADKHSDFTVLATRRLWPHQVAGEGHFAALLRRGGARGDADQITTRPGPESASHDVRLRREVASAVAAWSSQVFGAADAWLRALPPGGRVVERSGHILWEHGELPHLQGLRVLRSGWLLGTITARRFRPSQALAMGLPKAMVADASRLDLTAMAHEGWETSVRYLRGETIPAPAGCSRGWVLVCVDGLALGWAQAAGTWLKNGYPPGWRWVDG</sequence>
<dbReference type="GO" id="GO:0001510">
    <property type="term" value="P:RNA methylation"/>
    <property type="evidence" value="ECO:0007669"/>
    <property type="project" value="InterPro"/>
</dbReference>